<dbReference type="GO" id="GO:0046872">
    <property type="term" value="F:metal ion binding"/>
    <property type="evidence" value="ECO:0007669"/>
    <property type="project" value="InterPro"/>
</dbReference>
<dbReference type="KEGG" id="dap:Dacet_2336"/>
<comment type="similarity">
    <text evidence="1">Belongs to the FrmR/RcnR family.</text>
</comment>
<dbReference type="AlphaFoldDB" id="D4H3J6"/>
<evidence type="ECO:0000313" key="2">
    <source>
        <dbReference type="EMBL" id="ADD69098.1"/>
    </source>
</evidence>
<dbReference type="Pfam" id="PF02583">
    <property type="entry name" value="Trns_repr_metal"/>
    <property type="match status" value="1"/>
</dbReference>
<name>D4H3J6_DENA2</name>
<dbReference type="HOGENOM" id="CLU_130332_3_2_0"/>
<dbReference type="OrthoDB" id="9811244at2"/>
<reference evidence="2 3" key="1">
    <citation type="journal article" date="2010" name="Stand. Genomic Sci.">
        <title>Complete genome sequence of Denitrovibrio acetiphilus type strain (N2460).</title>
        <authorList>
            <person name="Kiss H."/>
            <person name="Lang E."/>
            <person name="Lapidus A."/>
            <person name="Copeland A."/>
            <person name="Nolan M."/>
            <person name="Glavina Del Rio T."/>
            <person name="Chen F."/>
            <person name="Lucas S."/>
            <person name="Tice H."/>
            <person name="Cheng J.F."/>
            <person name="Han C."/>
            <person name="Goodwin L."/>
            <person name="Pitluck S."/>
            <person name="Liolios K."/>
            <person name="Pati A."/>
            <person name="Ivanova N."/>
            <person name="Mavromatis K."/>
            <person name="Chen A."/>
            <person name="Palaniappan K."/>
            <person name="Land M."/>
            <person name="Hauser L."/>
            <person name="Chang Y.J."/>
            <person name="Jeffries C.D."/>
            <person name="Detter J.C."/>
            <person name="Brettin T."/>
            <person name="Spring S."/>
            <person name="Rohde M."/>
            <person name="Goker M."/>
            <person name="Woyke T."/>
            <person name="Bristow J."/>
            <person name="Eisen J.A."/>
            <person name="Markowitz V."/>
            <person name="Hugenholtz P."/>
            <person name="Kyrpides N.C."/>
            <person name="Klenk H.P."/>
        </authorList>
    </citation>
    <scope>NUCLEOTIDE SEQUENCE [LARGE SCALE GENOMIC DNA]</scope>
    <source>
        <strain evidence="3">DSM 12809 / NBRC 114555 / N2460</strain>
    </source>
</reference>
<evidence type="ECO:0000313" key="3">
    <source>
        <dbReference type="Proteomes" id="UP000002012"/>
    </source>
</evidence>
<organism evidence="2 3">
    <name type="scientific">Denitrovibrio acetiphilus (strain DSM 12809 / NBRC 114555 / N2460)</name>
    <dbReference type="NCBI Taxonomy" id="522772"/>
    <lineage>
        <taxon>Bacteria</taxon>
        <taxon>Pseudomonadati</taxon>
        <taxon>Deferribacterota</taxon>
        <taxon>Deferribacteres</taxon>
        <taxon>Deferribacterales</taxon>
        <taxon>Geovibrionaceae</taxon>
        <taxon>Denitrovibrio</taxon>
    </lineage>
</organism>
<keyword evidence="3" id="KW-1185">Reference proteome</keyword>
<dbReference type="Proteomes" id="UP000002012">
    <property type="component" value="Chromosome"/>
</dbReference>
<dbReference type="InParanoid" id="D4H3J6"/>
<dbReference type="PaxDb" id="522772-Dacet_2336"/>
<dbReference type="Gene3D" id="1.20.58.1000">
    <property type="entry name" value="Metal-sensitive repressor, helix protomer"/>
    <property type="match status" value="1"/>
</dbReference>
<evidence type="ECO:0000256" key="1">
    <source>
        <dbReference type="ARBA" id="ARBA00005260"/>
    </source>
</evidence>
<dbReference type="FunCoup" id="D4H3J6">
    <property type="interactions" value="111"/>
</dbReference>
<dbReference type="GO" id="GO:0003677">
    <property type="term" value="F:DNA binding"/>
    <property type="evidence" value="ECO:0007669"/>
    <property type="project" value="InterPro"/>
</dbReference>
<protein>
    <submittedName>
        <fullName evidence="2">Uncharacterized protein</fullName>
    </submittedName>
</protein>
<dbReference type="eggNOG" id="COG1937">
    <property type="taxonomic scope" value="Bacteria"/>
</dbReference>
<dbReference type="STRING" id="522772.Dacet_2336"/>
<sequence>MSHSKEAKKKLYNRISRISGQVNTIKEHLGNADYEFRDPYELVHMLASVKGAVHSMMSEYLEIYAKGHLIEDMRSKEKEEADVQLSKFLEILKVFGK</sequence>
<dbReference type="GO" id="GO:0045892">
    <property type="term" value="P:negative regulation of DNA-templated transcription"/>
    <property type="evidence" value="ECO:0007669"/>
    <property type="project" value="UniProtKB-ARBA"/>
</dbReference>
<dbReference type="EMBL" id="CP001968">
    <property type="protein sequence ID" value="ADD69098.1"/>
    <property type="molecule type" value="Genomic_DNA"/>
</dbReference>
<gene>
    <name evidence="2" type="ordered locus">Dacet_2336</name>
</gene>
<dbReference type="InterPro" id="IPR003735">
    <property type="entry name" value="Metal_Tscrpt_repr"/>
</dbReference>
<accession>D4H3J6</accession>
<proteinExistence type="inferred from homology"/>
<dbReference type="InterPro" id="IPR038390">
    <property type="entry name" value="Metal_Tscrpt_repr_sf"/>
</dbReference>
<dbReference type="RefSeq" id="WP_013011600.1">
    <property type="nucleotide sequence ID" value="NC_013943.1"/>
</dbReference>